<evidence type="ECO:0000256" key="1">
    <source>
        <dbReference type="ARBA" id="ARBA00009013"/>
    </source>
</evidence>
<evidence type="ECO:0000259" key="3">
    <source>
        <dbReference type="PROSITE" id="PS50801"/>
    </source>
</evidence>
<dbReference type="PANTHER" id="PTHR33495:SF2">
    <property type="entry name" value="ANTI-SIGMA FACTOR ANTAGONIST TM_1081-RELATED"/>
    <property type="match status" value="1"/>
</dbReference>
<evidence type="ECO:0000256" key="2">
    <source>
        <dbReference type="RuleBase" id="RU003749"/>
    </source>
</evidence>
<accession>A0A6M6JKT0</accession>
<dbReference type="SUPFAM" id="SSF52091">
    <property type="entry name" value="SpoIIaa-like"/>
    <property type="match status" value="1"/>
</dbReference>
<name>A0A6M6JKT0_9PSEU</name>
<sequence>MSTESTSSRGLTRQTSWIRPDVVRVRLLGDLDLATAPGVTTYLRHLTADGVRHLVLDLTPVTSMASPGISMLVTALAEAQGVDRVHLVGVANNDHVRRVLDITGVRERFADHDDMDGLLHAPDAGR</sequence>
<evidence type="ECO:0000313" key="4">
    <source>
        <dbReference type="EMBL" id="QJY47773.1"/>
    </source>
</evidence>
<protein>
    <recommendedName>
        <fullName evidence="2">Anti-sigma factor antagonist</fullName>
    </recommendedName>
</protein>
<dbReference type="NCBIfam" id="TIGR00377">
    <property type="entry name" value="ant_ant_sig"/>
    <property type="match status" value="1"/>
</dbReference>
<dbReference type="KEGG" id="pbro:HOP40_19765"/>
<dbReference type="AlphaFoldDB" id="A0A6M6JKT0"/>
<dbReference type="PANTHER" id="PTHR33495">
    <property type="entry name" value="ANTI-SIGMA FACTOR ANTAGONIST TM_1081-RELATED-RELATED"/>
    <property type="match status" value="1"/>
</dbReference>
<gene>
    <name evidence="4" type="ORF">HOP40_19765</name>
</gene>
<dbReference type="Pfam" id="PF01740">
    <property type="entry name" value="STAS"/>
    <property type="match status" value="1"/>
</dbReference>
<dbReference type="EMBL" id="CP053564">
    <property type="protein sequence ID" value="QJY47773.1"/>
    <property type="molecule type" value="Genomic_DNA"/>
</dbReference>
<dbReference type="GO" id="GO:0043856">
    <property type="term" value="F:anti-sigma factor antagonist activity"/>
    <property type="evidence" value="ECO:0007669"/>
    <property type="project" value="InterPro"/>
</dbReference>
<dbReference type="InterPro" id="IPR003658">
    <property type="entry name" value="Anti-sigma_ant"/>
</dbReference>
<comment type="similarity">
    <text evidence="1 2">Belongs to the anti-sigma-factor antagonist family.</text>
</comment>
<dbReference type="CDD" id="cd07043">
    <property type="entry name" value="STAS_anti-anti-sigma_factors"/>
    <property type="match status" value="1"/>
</dbReference>
<proteinExistence type="inferred from homology"/>
<dbReference type="Gene3D" id="3.30.750.24">
    <property type="entry name" value="STAS domain"/>
    <property type="match status" value="1"/>
</dbReference>
<evidence type="ECO:0000313" key="5">
    <source>
        <dbReference type="Proteomes" id="UP000505377"/>
    </source>
</evidence>
<feature type="domain" description="STAS" evidence="3">
    <location>
        <begin position="20"/>
        <end position="126"/>
    </location>
</feature>
<organism evidence="4 5">
    <name type="scientific">Pseudonocardia broussonetiae</name>
    <dbReference type="NCBI Taxonomy" id="2736640"/>
    <lineage>
        <taxon>Bacteria</taxon>
        <taxon>Bacillati</taxon>
        <taxon>Actinomycetota</taxon>
        <taxon>Actinomycetes</taxon>
        <taxon>Pseudonocardiales</taxon>
        <taxon>Pseudonocardiaceae</taxon>
        <taxon>Pseudonocardia</taxon>
    </lineage>
</organism>
<dbReference type="InterPro" id="IPR002645">
    <property type="entry name" value="STAS_dom"/>
</dbReference>
<dbReference type="PROSITE" id="PS50801">
    <property type="entry name" value="STAS"/>
    <property type="match status" value="1"/>
</dbReference>
<dbReference type="Proteomes" id="UP000505377">
    <property type="component" value="Chromosome"/>
</dbReference>
<dbReference type="RefSeq" id="WP_172160762.1">
    <property type="nucleotide sequence ID" value="NZ_CP053564.1"/>
</dbReference>
<keyword evidence="5" id="KW-1185">Reference proteome</keyword>
<reference evidence="4 5" key="1">
    <citation type="submission" date="2020-05" db="EMBL/GenBank/DDBJ databases">
        <authorList>
            <person name="Mo P."/>
        </authorList>
    </citation>
    <scope>NUCLEOTIDE SEQUENCE [LARGE SCALE GENOMIC DNA]</scope>
    <source>
        <strain evidence="4 5">Gen01</strain>
    </source>
</reference>
<dbReference type="InterPro" id="IPR036513">
    <property type="entry name" value="STAS_dom_sf"/>
</dbReference>